<comment type="subcellular location">
    <subcellularLocation>
        <location evidence="6">Cytoplasm</location>
    </subcellularLocation>
</comment>
<gene>
    <name evidence="6" type="primary">argD</name>
    <name evidence="7" type="synonym">lysJ</name>
    <name evidence="8" type="ORF">QYE77_06185</name>
</gene>
<keyword evidence="7" id="KW-0457">Lysine biosynthesis</keyword>
<reference evidence="8 9" key="1">
    <citation type="submission" date="2023-07" db="EMBL/GenBank/DDBJ databases">
        <title>Novel species of Thermanaerothrix with wide hydrolytic capabilities.</title>
        <authorList>
            <person name="Zayulina K.S."/>
            <person name="Podosokorskaya O.A."/>
            <person name="Elcheninov A.G."/>
        </authorList>
    </citation>
    <scope>NUCLEOTIDE SEQUENCE [LARGE SCALE GENOMIC DNA]</scope>
    <source>
        <strain evidence="8 9">4228-RoL</strain>
    </source>
</reference>
<dbReference type="HAMAP" id="MF_02084">
    <property type="entry name" value="LysJ_aminotrans_3"/>
    <property type="match status" value="1"/>
</dbReference>
<dbReference type="SUPFAM" id="SSF53383">
    <property type="entry name" value="PLP-dependent transferases"/>
    <property type="match status" value="1"/>
</dbReference>
<name>A0ABU3NLZ6_9CHLR</name>
<dbReference type="HAMAP" id="MF_01107">
    <property type="entry name" value="ArgD_aminotrans_3"/>
    <property type="match status" value="1"/>
</dbReference>
<feature type="binding site" evidence="6">
    <location>
        <begin position="109"/>
        <end position="110"/>
    </location>
    <ligand>
        <name>pyridoxal 5'-phosphate</name>
        <dbReference type="ChEBI" id="CHEBI:597326"/>
    </ligand>
</feature>
<evidence type="ECO:0000256" key="4">
    <source>
        <dbReference type="ARBA" id="ARBA00022679"/>
    </source>
</evidence>
<evidence type="ECO:0000256" key="3">
    <source>
        <dbReference type="ARBA" id="ARBA00022605"/>
    </source>
</evidence>
<comment type="pathway">
    <text evidence="7">Amino-acid biosynthesis; L-lysine biosynthesis via AAA pathway; L-lysine from L-alpha-aminoadipate (Thermus route): step 4/5.</text>
</comment>
<dbReference type="PANTHER" id="PTHR11986:SF79">
    <property type="entry name" value="ACETYLORNITHINE AMINOTRANSFERASE, MITOCHONDRIAL"/>
    <property type="match status" value="1"/>
</dbReference>
<dbReference type="Gene3D" id="3.40.640.10">
    <property type="entry name" value="Type I PLP-dependent aspartate aminotransferase-like (Major domain)"/>
    <property type="match status" value="1"/>
</dbReference>
<keyword evidence="3 6" id="KW-0028">Amino-acid biosynthesis</keyword>
<evidence type="ECO:0000256" key="2">
    <source>
        <dbReference type="ARBA" id="ARBA00022576"/>
    </source>
</evidence>
<keyword evidence="5 6" id="KW-0663">Pyridoxal phosphate</keyword>
<comment type="similarity">
    <text evidence="6">Belongs to the class-III pyridoxal-phosphate-dependent aminotransferase family. ArgD subfamily.</text>
</comment>
<dbReference type="EC" id="2.6.1.118" evidence="7"/>
<dbReference type="PROSITE" id="PS00600">
    <property type="entry name" value="AA_TRANSFER_CLASS_3"/>
    <property type="match status" value="1"/>
</dbReference>
<comment type="pathway">
    <text evidence="6">Amino-acid biosynthesis; L-arginine biosynthesis; N(2)-acetyl-L-ornithine from L-glutamate: step 4/4.</text>
</comment>
<feature type="binding site" evidence="6">
    <location>
        <position position="278"/>
    </location>
    <ligand>
        <name>pyridoxal 5'-phosphate</name>
        <dbReference type="ChEBI" id="CHEBI:597326"/>
    </ligand>
</feature>
<dbReference type="PANTHER" id="PTHR11986">
    <property type="entry name" value="AMINOTRANSFERASE CLASS III"/>
    <property type="match status" value="1"/>
</dbReference>
<dbReference type="EC" id="2.6.1.11" evidence="6"/>
<comment type="similarity">
    <text evidence="7">Belongs to the class-III pyridoxal-phosphate-dependent aminotransferase family. LysJ subfamily.</text>
</comment>
<comment type="subunit">
    <text evidence="6">Homodimer.</text>
</comment>
<dbReference type="NCBIfam" id="NF002325">
    <property type="entry name" value="PRK01278.1"/>
    <property type="match status" value="1"/>
</dbReference>
<evidence type="ECO:0000256" key="7">
    <source>
        <dbReference type="HAMAP-Rule" id="MF_02084"/>
    </source>
</evidence>
<dbReference type="InterPro" id="IPR037537">
    <property type="entry name" value="LysJ"/>
</dbReference>
<keyword evidence="1 6" id="KW-0963">Cytoplasm</keyword>
<keyword evidence="9" id="KW-1185">Reference proteome</keyword>
<protein>
    <recommendedName>
        <fullName evidence="6 7">Multifunctional fusion protein</fullName>
    </recommendedName>
    <domain>
        <recommendedName>
            <fullName evidence="6">Acetylornithine aminotransferase</fullName>
            <shortName evidence="6">ACOAT</shortName>
            <ecNumber evidence="6">2.6.1.11</ecNumber>
        </recommendedName>
    </domain>
    <domain>
        <recommendedName>
            <fullName evidence="7">Putative [LysW]-aminoadipate semialdehyde transaminase</fullName>
            <ecNumber evidence="7">2.6.1.118</ecNumber>
        </recommendedName>
    </domain>
</protein>
<evidence type="ECO:0000256" key="6">
    <source>
        <dbReference type="HAMAP-Rule" id="MF_01107"/>
    </source>
</evidence>
<dbReference type="InterPro" id="IPR015422">
    <property type="entry name" value="PyrdxlP-dep_Trfase_small"/>
</dbReference>
<keyword evidence="6" id="KW-0055">Arginine biosynthesis</keyword>
<comment type="catalytic activity">
    <reaction evidence="6">
        <text>N(2)-acetyl-L-ornithine + 2-oxoglutarate = N-acetyl-L-glutamate 5-semialdehyde + L-glutamate</text>
        <dbReference type="Rhea" id="RHEA:18049"/>
        <dbReference type="ChEBI" id="CHEBI:16810"/>
        <dbReference type="ChEBI" id="CHEBI:29123"/>
        <dbReference type="ChEBI" id="CHEBI:29985"/>
        <dbReference type="ChEBI" id="CHEBI:57805"/>
        <dbReference type="EC" id="2.6.1.11"/>
    </reaction>
</comment>
<dbReference type="InterPro" id="IPR005814">
    <property type="entry name" value="Aminotrans_3"/>
</dbReference>
<feature type="binding site" evidence="7">
    <location>
        <position position="277"/>
    </location>
    <ligand>
        <name>substrate</name>
    </ligand>
</feature>
<dbReference type="GO" id="GO:0008483">
    <property type="term" value="F:transaminase activity"/>
    <property type="evidence" value="ECO:0007669"/>
    <property type="project" value="UniProtKB-KW"/>
</dbReference>
<dbReference type="EMBL" id="JAUHMF010000001">
    <property type="protein sequence ID" value="MDT8897851.1"/>
    <property type="molecule type" value="Genomic_DNA"/>
</dbReference>
<keyword evidence="2 6" id="KW-0032">Aminotransferase</keyword>
<dbReference type="Proteomes" id="UP001254165">
    <property type="component" value="Unassembled WGS sequence"/>
</dbReference>
<dbReference type="InterPro" id="IPR015421">
    <property type="entry name" value="PyrdxlP-dep_Trfase_major"/>
</dbReference>
<dbReference type="InterPro" id="IPR049704">
    <property type="entry name" value="Aminotrans_3_PPA_site"/>
</dbReference>
<dbReference type="Gene3D" id="3.90.1150.10">
    <property type="entry name" value="Aspartate Aminotransferase, domain 1"/>
    <property type="match status" value="1"/>
</dbReference>
<feature type="binding site" evidence="6">
    <location>
        <begin position="221"/>
        <end position="224"/>
    </location>
    <ligand>
        <name>pyridoxal 5'-phosphate</name>
        <dbReference type="ChEBI" id="CHEBI:597326"/>
    </ligand>
</feature>
<feature type="binding site" evidence="7">
    <location>
        <position position="139"/>
    </location>
    <ligand>
        <name>substrate</name>
    </ligand>
</feature>
<dbReference type="NCBIfam" id="TIGR00707">
    <property type="entry name" value="argD"/>
    <property type="match status" value="1"/>
</dbReference>
<comment type="miscellaneous">
    <text evidence="6">May also have succinyldiaminopimelate aminotransferase activity, thus carrying out the corresponding step in lysine biosynthesis.</text>
</comment>
<proteinExistence type="inferred from homology"/>
<evidence type="ECO:0000256" key="1">
    <source>
        <dbReference type="ARBA" id="ARBA00022490"/>
    </source>
</evidence>
<sequence>MSTLTISTTQAIEARHTSGLYNKQPITLVRGEGAWLWDEQGRNYIDCTSGQGVANLGHGRIEIARAIAEQAQRLITCPETFYNDQRAALMEELTALTPGLDRVFFCNSGTESVEAAIKFSRYSTGRKQIIATMRGFHGRTMGALSATWNKKYREPFEPLVPGFIHVPYNNLEALQAAISEETAAVILEVVQGEGGVYPGDPEYLRGVQALCRERGALLIIDEVQTGFGRTGRMFAYQHYDLQPDLLCVAKSLAGGLPMGAVLMGERVRALSPGLHGSTFGGNPLACAAARAALRILQREDLPAQAARKGAYFMERLRQIRSPLIREIRGLGLMIGVELKQKVAPFLALMQERGVLALSAGLNVIRFLPPLVIREAQLDRVAETLEEVLALEPVAAEEAGENGR</sequence>
<feature type="modified residue" description="N6-(pyridoxal phosphate)lysine" evidence="6">
    <location>
        <position position="250"/>
    </location>
</feature>
<dbReference type="RefSeq" id="WP_315624504.1">
    <property type="nucleotide sequence ID" value="NZ_JAUHMF010000001.1"/>
</dbReference>
<dbReference type="Pfam" id="PF00202">
    <property type="entry name" value="Aminotran_3"/>
    <property type="match status" value="1"/>
</dbReference>
<comment type="cofactor">
    <cofactor evidence="6">
        <name>pyridoxal 5'-phosphate</name>
        <dbReference type="ChEBI" id="CHEBI:597326"/>
    </cofactor>
    <text evidence="6">Binds 1 pyridoxal phosphate per subunit.</text>
</comment>
<comment type="function">
    <text evidence="7">Catalyzes the transfer of the amino group of L-glutamate to [LysW]-aminoadipate 6-semialdehyde, generating [LysW]-gamma-L-lysine.</text>
</comment>
<evidence type="ECO:0000313" key="9">
    <source>
        <dbReference type="Proteomes" id="UP001254165"/>
    </source>
</evidence>
<dbReference type="PIRSF" id="PIRSF000521">
    <property type="entry name" value="Transaminase_4ab_Lys_Orn"/>
    <property type="match status" value="1"/>
</dbReference>
<organism evidence="8 9">
    <name type="scientific">Thermanaerothrix solaris</name>
    <dbReference type="NCBI Taxonomy" id="3058434"/>
    <lineage>
        <taxon>Bacteria</taxon>
        <taxon>Bacillati</taxon>
        <taxon>Chloroflexota</taxon>
        <taxon>Anaerolineae</taxon>
        <taxon>Anaerolineales</taxon>
        <taxon>Anaerolineaceae</taxon>
        <taxon>Thermanaerothrix</taxon>
    </lineage>
</organism>
<feature type="binding site" evidence="6">
    <location>
        <position position="139"/>
    </location>
    <ligand>
        <name>N(2)-acetyl-L-ornithine</name>
        <dbReference type="ChEBI" id="CHEBI:57805"/>
    </ligand>
</feature>
<evidence type="ECO:0000313" key="8">
    <source>
        <dbReference type="EMBL" id="MDT8897851.1"/>
    </source>
</evidence>
<comment type="catalytic activity">
    <reaction evidence="7">
        <text>[amino-group carrier protein]-C-terminal-gamma-(L-lysyl)-L-glutamate + 2-oxoglutarate = [amino-group carrier protein]-C-terminal-N-(1-carboxy-5-oxopentan-1-yl)-L-glutamine + L-glutamate</text>
        <dbReference type="Rhea" id="RHEA:41952"/>
        <dbReference type="Rhea" id="RHEA-COMP:9714"/>
        <dbReference type="Rhea" id="RHEA-COMP:9715"/>
        <dbReference type="ChEBI" id="CHEBI:16810"/>
        <dbReference type="ChEBI" id="CHEBI:29985"/>
        <dbReference type="ChEBI" id="CHEBI:78501"/>
        <dbReference type="ChEBI" id="CHEBI:78526"/>
        <dbReference type="EC" id="2.6.1.118"/>
    </reaction>
</comment>
<dbReference type="InterPro" id="IPR004636">
    <property type="entry name" value="AcOrn/SuccOrn_fam"/>
</dbReference>
<evidence type="ECO:0000256" key="5">
    <source>
        <dbReference type="ARBA" id="ARBA00022898"/>
    </source>
</evidence>
<dbReference type="InterPro" id="IPR015424">
    <property type="entry name" value="PyrdxlP-dep_Trfase"/>
</dbReference>
<keyword evidence="4 6" id="KW-0808">Transferase</keyword>
<feature type="binding site" evidence="6">
    <location>
        <position position="277"/>
    </location>
    <ligand>
        <name>N(2)-acetyl-L-ornithine</name>
        <dbReference type="ChEBI" id="CHEBI:57805"/>
    </ligand>
</feature>
<accession>A0ABU3NLZ6</accession>
<dbReference type="InterPro" id="IPR050103">
    <property type="entry name" value="Class-III_PLP-dep_AT"/>
</dbReference>
<comment type="caution">
    <text evidence="8">The sequence shown here is derived from an EMBL/GenBank/DDBJ whole genome shotgun (WGS) entry which is preliminary data.</text>
</comment>
<feature type="binding site" evidence="6">
    <location>
        <position position="136"/>
    </location>
    <ligand>
        <name>pyridoxal 5'-phosphate</name>
        <dbReference type="ChEBI" id="CHEBI:597326"/>
    </ligand>
</feature>
<dbReference type="CDD" id="cd00610">
    <property type="entry name" value="OAT_like"/>
    <property type="match status" value="1"/>
</dbReference>